<name>A0A8J5YJ04_9ROSI</name>
<dbReference type="OrthoDB" id="414945at2759"/>
<reference evidence="2 3" key="1">
    <citation type="journal article" date="2021" name="bioRxiv">
        <title>The Gossypium anomalum genome as a resource for cotton improvement and evolutionary analysis of hybrid incompatibility.</title>
        <authorList>
            <person name="Grover C.E."/>
            <person name="Yuan D."/>
            <person name="Arick M.A."/>
            <person name="Miller E.R."/>
            <person name="Hu G."/>
            <person name="Peterson D.G."/>
            <person name="Wendel J.F."/>
            <person name="Udall J.A."/>
        </authorList>
    </citation>
    <scope>NUCLEOTIDE SEQUENCE [LARGE SCALE GENOMIC DNA]</scope>
    <source>
        <strain evidence="2">JFW-Udall</strain>
        <tissue evidence="2">Leaf</tissue>
    </source>
</reference>
<evidence type="ECO:0000259" key="1">
    <source>
        <dbReference type="Pfam" id="PF25597"/>
    </source>
</evidence>
<proteinExistence type="predicted"/>
<keyword evidence="3" id="KW-1185">Reference proteome</keyword>
<sequence length="465" mass="52934">MQAVLVKMDLENTLLRIDRMPSMLAVEEKKRKARKALTQLHLQFSNEILQDVMKEKSTAALWAKLERVSLFVGDKNEISMMIAGGQKIKILIVNLRQNSVAERMNRSIMEKVRYMLSNANLSKSFWAKAASIANIFINGSPSVAIEKKTPQEVWSGSLTDYSDLKFFWCPAYAHVDNRKLELRSIKCVFLGYKVGVKSCLCFNVAKDIDVNQESSTYSEVVSCEDSEKGMFFMQEEMESFHKNRTWDLVKLSKGKKSDSMCRLHRPVFSSCEAYFDLSLTWYSGHSAKLVNTPLAAHFRLSLSLSPQLDDEIDYMSCVLYSSAVGSLILEEIEMESLDCAISWKATLQTTVALSTTKAEWMVITKACKEVIGLKGIFSELNKDLQISTVFCDNQSVIFLTKDQMFHERTKYLHVQYHFACDIISQGDIIVSKISTHDNLVDKMTKSLPITKFKHYLDLVGVHCLR</sequence>
<organism evidence="2 3">
    <name type="scientific">Gossypium anomalum</name>
    <dbReference type="NCBI Taxonomy" id="47600"/>
    <lineage>
        <taxon>Eukaryota</taxon>
        <taxon>Viridiplantae</taxon>
        <taxon>Streptophyta</taxon>
        <taxon>Embryophyta</taxon>
        <taxon>Tracheophyta</taxon>
        <taxon>Spermatophyta</taxon>
        <taxon>Magnoliopsida</taxon>
        <taxon>eudicotyledons</taxon>
        <taxon>Gunneridae</taxon>
        <taxon>Pentapetalae</taxon>
        <taxon>rosids</taxon>
        <taxon>malvids</taxon>
        <taxon>Malvales</taxon>
        <taxon>Malvaceae</taxon>
        <taxon>Malvoideae</taxon>
        <taxon>Gossypium</taxon>
    </lineage>
</organism>
<evidence type="ECO:0000313" key="2">
    <source>
        <dbReference type="EMBL" id="KAG8482762.1"/>
    </source>
</evidence>
<feature type="domain" description="Retroviral polymerase SH3-like" evidence="1">
    <location>
        <begin position="169"/>
        <end position="204"/>
    </location>
</feature>
<dbReference type="AlphaFoldDB" id="A0A8J5YJ04"/>
<evidence type="ECO:0000313" key="3">
    <source>
        <dbReference type="Proteomes" id="UP000701853"/>
    </source>
</evidence>
<comment type="caution">
    <text evidence="2">The sequence shown here is derived from an EMBL/GenBank/DDBJ whole genome shotgun (WGS) entry which is preliminary data.</text>
</comment>
<dbReference type="Proteomes" id="UP000701853">
    <property type="component" value="Chromosome 9"/>
</dbReference>
<dbReference type="EMBL" id="JAHUZN010000009">
    <property type="protein sequence ID" value="KAG8482762.1"/>
    <property type="molecule type" value="Genomic_DNA"/>
</dbReference>
<dbReference type="Pfam" id="PF25597">
    <property type="entry name" value="SH3_retrovirus"/>
    <property type="match status" value="1"/>
</dbReference>
<accession>A0A8J5YJ04</accession>
<dbReference type="GO" id="GO:0003676">
    <property type="term" value="F:nucleic acid binding"/>
    <property type="evidence" value="ECO:0007669"/>
    <property type="project" value="InterPro"/>
</dbReference>
<dbReference type="PANTHER" id="PTHR42648">
    <property type="entry name" value="TRANSPOSASE, PUTATIVE-RELATED"/>
    <property type="match status" value="1"/>
</dbReference>
<dbReference type="SUPFAM" id="SSF53098">
    <property type="entry name" value="Ribonuclease H-like"/>
    <property type="match status" value="1"/>
</dbReference>
<dbReference type="PANTHER" id="PTHR42648:SF28">
    <property type="entry name" value="TRANSPOSON-ENCODED PROTEIN WITH RIBONUCLEASE H-LIKE AND RETROVIRUS ZINC FINGER-LIKE DOMAINS"/>
    <property type="match status" value="1"/>
</dbReference>
<protein>
    <recommendedName>
        <fullName evidence="1">Retroviral polymerase SH3-like domain-containing protein</fullName>
    </recommendedName>
</protein>
<dbReference type="Gene3D" id="3.30.420.10">
    <property type="entry name" value="Ribonuclease H-like superfamily/Ribonuclease H"/>
    <property type="match status" value="1"/>
</dbReference>
<dbReference type="CDD" id="cd09272">
    <property type="entry name" value="RNase_HI_RT_Ty1"/>
    <property type="match status" value="1"/>
</dbReference>
<dbReference type="InterPro" id="IPR036397">
    <property type="entry name" value="RNaseH_sf"/>
</dbReference>
<dbReference type="InterPro" id="IPR039537">
    <property type="entry name" value="Retrotran_Ty1/copia-like"/>
</dbReference>
<dbReference type="InterPro" id="IPR012337">
    <property type="entry name" value="RNaseH-like_sf"/>
</dbReference>
<gene>
    <name evidence="2" type="ORF">CXB51_024483</name>
</gene>
<dbReference type="InterPro" id="IPR057670">
    <property type="entry name" value="SH3_retrovirus"/>
</dbReference>